<dbReference type="PROSITE" id="PS51318">
    <property type="entry name" value="TAT"/>
    <property type="match status" value="1"/>
</dbReference>
<dbReference type="EMBL" id="BAAALG010000003">
    <property type="protein sequence ID" value="GAA1095284.1"/>
    <property type="molecule type" value="Genomic_DNA"/>
</dbReference>
<name>A0ABP4E9A6_9ACTN</name>
<gene>
    <name evidence="1" type="ORF">GCM10009668_09120</name>
</gene>
<reference evidence="2" key="1">
    <citation type="journal article" date="2019" name="Int. J. Syst. Evol. Microbiol.">
        <title>The Global Catalogue of Microorganisms (GCM) 10K type strain sequencing project: providing services to taxonomists for standard genome sequencing and annotation.</title>
        <authorList>
            <consortium name="The Broad Institute Genomics Platform"/>
            <consortium name="The Broad Institute Genome Sequencing Center for Infectious Disease"/>
            <person name="Wu L."/>
            <person name="Ma J."/>
        </authorList>
    </citation>
    <scope>NUCLEOTIDE SEQUENCE [LARGE SCALE GENOMIC DNA]</scope>
    <source>
        <strain evidence="2">JCM 13008</strain>
    </source>
</reference>
<proteinExistence type="predicted"/>
<organism evidence="1 2">
    <name type="scientific">Nocardioides dubius</name>
    <dbReference type="NCBI Taxonomy" id="317019"/>
    <lineage>
        <taxon>Bacteria</taxon>
        <taxon>Bacillati</taxon>
        <taxon>Actinomycetota</taxon>
        <taxon>Actinomycetes</taxon>
        <taxon>Propionibacteriales</taxon>
        <taxon>Nocardioidaceae</taxon>
        <taxon>Nocardioides</taxon>
    </lineage>
</organism>
<dbReference type="Proteomes" id="UP001501581">
    <property type="component" value="Unassembled WGS sequence"/>
</dbReference>
<evidence type="ECO:0000313" key="1">
    <source>
        <dbReference type="EMBL" id="GAA1095284.1"/>
    </source>
</evidence>
<sequence length="168" mass="16336">MPTPLSPAQRAVSRRSALGGIGLALAGVGLAGCEWGPEGGTSDPEAPATGSADPDVVLVEAAIADLQVASQAADAAAGTGRAAARRLRDLRAGYAEQLRILGAEAAAAPSAASTAAEATVAAAWRQARTLQGALIEHAGTAVSGELARTFAAMAAGVAQAIAADGASR</sequence>
<dbReference type="RefSeq" id="WP_343991811.1">
    <property type="nucleotide sequence ID" value="NZ_BAAALG010000003.1"/>
</dbReference>
<protein>
    <recommendedName>
        <fullName evidence="3">Lipoprotein</fullName>
    </recommendedName>
</protein>
<dbReference type="InterPro" id="IPR006311">
    <property type="entry name" value="TAT_signal"/>
</dbReference>
<evidence type="ECO:0008006" key="3">
    <source>
        <dbReference type="Google" id="ProtNLM"/>
    </source>
</evidence>
<comment type="caution">
    <text evidence="1">The sequence shown here is derived from an EMBL/GenBank/DDBJ whole genome shotgun (WGS) entry which is preliminary data.</text>
</comment>
<accession>A0ABP4E9A6</accession>
<evidence type="ECO:0000313" key="2">
    <source>
        <dbReference type="Proteomes" id="UP001501581"/>
    </source>
</evidence>
<keyword evidence="2" id="KW-1185">Reference proteome</keyword>